<dbReference type="FunFam" id="2.60.40.10:FF:000270">
    <property type="entry name" value="Cell surface protein"/>
    <property type="match status" value="1"/>
</dbReference>
<dbReference type="Gene3D" id="2.60.40.10">
    <property type="entry name" value="Immunoglobulins"/>
    <property type="match status" value="1"/>
</dbReference>
<dbReference type="Pfam" id="PF18911">
    <property type="entry name" value="PKD_4"/>
    <property type="match status" value="1"/>
</dbReference>
<dbReference type="SUPFAM" id="SSF49299">
    <property type="entry name" value="PKD domain"/>
    <property type="match status" value="1"/>
</dbReference>
<organism evidence="2 3">
    <name type="scientific">Methanosarcina barkeri MS</name>
    <dbReference type="NCBI Taxonomy" id="1434108"/>
    <lineage>
        <taxon>Archaea</taxon>
        <taxon>Methanobacteriati</taxon>
        <taxon>Methanobacteriota</taxon>
        <taxon>Stenosarchaea group</taxon>
        <taxon>Methanomicrobia</taxon>
        <taxon>Methanosarcinales</taxon>
        <taxon>Methanosarcinaceae</taxon>
        <taxon>Methanosarcina</taxon>
    </lineage>
</organism>
<dbReference type="KEGG" id="mby:MSBRM_0319"/>
<dbReference type="PROSITE" id="PS50093">
    <property type="entry name" value="PKD"/>
    <property type="match status" value="1"/>
</dbReference>
<dbReference type="InterPro" id="IPR035986">
    <property type="entry name" value="PKD_dom_sf"/>
</dbReference>
<protein>
    <submittedName>
        <fullName evidence="2">Cell surface protein</fullName>
    </submittedName>
</protein>
<dbReference type="PATRIC" id="fig|1434108.4.peg.366"/>
<dbReference type="SMART" id="SM00089">
    <property type="entry name" value="PKD"/>
    <property type="match status" value="1"/>
</dbReference>
<reference evidence="2 3" key="1">
    <citation type="submission" date="2014-07" db="EMBL/GenBank/DDBJ databases">
        <title>Methanogenic archaea and the global carbon cycle.</title>
        <authorList>
            <person name="Henriksen J.R."/>
            <person name="Luke J."/>
            <person name="Reinhart S."/>
            <person name="Benedict M.N."/>
            <person name="Youngblut N.D."/>
            <person name="Metcalf M.E."/>
            <person name="Whitaker R.J."/>
            <person name="Metcalf W.W."/>
        </authorList>
    </citation>
    <scope>NUCLEOTIDE SEQUENCE [LARGE SCALE GENOMIC DNA]</scope>
    <source>
        <strain evidence="2 3">MS</strain>
    </source>
</reference>
<evidence type="ECO:0000259" key="1">
    <source>
        <dbReference type="PROSITE" id="PS50093"/>
    </source>
</evidence>
<sequence length="106" mass="11715">MSQYLKNEIAKPVAAFSAYFTSGKAPLTVVFTDKSAGLPEKWKWSFGDGITSREQNPKHQYSQEGNYKITLTVTNVAGSSTVTKTNYIKVTTNTKPSIYSESKINP</sequence>
<keyword evidence="3" id="KW-1185">Reference proteome</keyword>
<proteinExistence type="predicted"/>
<dbReference type="InterPro" id="IPR013783">
    <property type="entry name" value="Ig-like_fold"/>
</dbReference>
<dbReference type="Proteomes" id="UP000033033">
    <property type="component" value="Chromosome"/>
</dbReference>
<name>A0A0E3QSA6_METBA</name>
<dbReference type="AlphaFoldDB" id="A0A0E3QSA6"/>
<evidence type="ECO:0000313" key="2">
    <source>
        <dbReference type="EMBL" id="AKB53317.1"/>
    </source>
</evidence>
<dbReference type="CDD" id="cd00146">
    <property type="entry name" value="PKD"/>
    <property type="match status" value="1"/>
</dbReference>
<gene>
    <name evidence="2" type="ORF">MSBRM_0319</name>
</gene>
<dbReference type="PANTHER" id="PTHR36842:SF1">
    <property type="entry name" value="PROTEIN TOLB"/>
    <property type="match status" value="1"/>
</dbReference>
<dbReference type="RefSeq" id="WP_048120344.1">
    <property type="nucleotide sequence ID" value="NZ_CP009528.1"/>
</dbReference>
<dbReference type="PANTHER" id="PTHR36842">
    <property type="entry name" value="PROTEIN TOLB HOMOLOG"/>
    <property type="match status" value="1"/>
</dbReference>
<feature type="domain" description="PKD" evidence="1">
    <location>
        <begin position="12"/>
        <end position="95"/>
    </location>
</feature>
<dbReference type="InterPro" id="IPR000601">
    <property type="entry name" value="PKD_dom"/>
</dbReference>
<dbReference type="InterPro" id="IPR022409">
    <property type="entry name" value="PKD/Chitinase_dom"/>
</dbReference>
<dbReference type="EMBL" id="CP009528">
    <property type="protein sequence ID" value="AKB53317.1"/>
    <property type="molecule type" value="Genomic_DNA"/>
</dbReference>
<dbReference type="GeneID" id="24843482"/>
<dbReference type="HOGENOM" id="CLU_175999_0_0_2"/>
<evidence type="ECO:0000313" key="3">
    <source>
        <dbReference type="Proteomes" id="UP000033033"/>
    </source>
</evidence>
<accession>A0A0E3QSA6</accession>